<organism evidence="3 4">
    <name type="scientific">Naumannella halotolerans</name>
    <dbReference type="NCBI Taxonomy" id="993414"/>
    <lineage>
        <taxon>Bacteria</taxon>
        <taxon>Bacillati</taxon>
        <taxon>Actinomycetota</taxon>
        <taxon>Actinomycetes</taxon>
        <taxon>Propionibacteriales</taxon>
        <taxon>Propionibacteriaceae</taxon>
        <taxon>Naumannella</taxon>
    </lineage>
</organism>
<accession>A0A4R7J1M9</accession>
<dbReference type="AlphaFoldDB" id="A0A4R7J1M9"/>
<dbReference type="PANTHER" id="PTHR41533:SF1">
    <property type="entry name" value="L,D-TRANSPEPTIDASE YCBB-RELATED"/>
    <property type="match status" value="1"/>
</dbReference>
<feature type="signal peptide" evidence="1">
    <location>
        <begin position="1"/>
        <end position="43"/>
    </location>
</feature>
<keyword evidence="1" id="KW-0732">Signal</keyword>
<dbReference type="RefSeq" id="WP_133755378.1">
    <property type="nucleotide sequence ID" value="NZ_CP171129.1"/>
</dbReference>
<dbReference type="EMBL" id="SOAW01000002">
    <property type="protein sequence ID" value="TDT31062.1"/>
    <property type="molecule type" value="Genomic_DNA"/>
</dbReference>
<dbReference type="GO" id="GO:0016787">
    <property type="term" value="F:hydrolase activity"/>
    <property type="evidence" value="ECO:0007669"/>
    <property type="project" value="UniProtKB-KW"/>
</dbReference>
<proteinExistence type="predicted"/>
<dbReference type="PANTHER" id="PTHR41533">
    <property type="entry name" value="L,D-TRANSPEPTIDASE HI_1667-RELATED"/>
    <property type="match status" value="1"/>
</dbReference>
<evidence type="ECO:0000259" key="2">
    <source>
        <dbReference type="Pfam" id="PF01471"/>
    </source>
</evidence>
<keyword evidence="4" id="KW-1185">Reference proteome</keyword>
<dbReference type="Gene3D" id="1.10.101.10">
    <property type="entry name" value="PGBD-like superfamily/PGBD"/>
    <property type="match status" value="2"/>
</dbReference>
<dbReference type="Pfam" id="PF01471">
    <property type="entry name" value="PG_binding_1"/>
    <property type="match status" value="2"/>
</dbReference>
<reference evidence="3 4" key="1">
    <citation type="submission" date="2019-03" db="EMBL/GenBank/DDBJ databases">
        <title>Genomic Encyclopedia of Archaeal and Bacterial Type Strains, Phase II (KMG-II): from individual species to whole genera.</title>
        <authorList>
            <person name="Goeker M."/>
        </authorList>
    </citation>
    <scope>NUCLEOTIDE SEQUENCE [LARGE SCALE GENOMIC DNA]</scope>
    <source>
        <strain evidence="3 4">DSM 24323</strain>
    </source>
</reference>
<dbReference type="InterPro" id="IPR036366">
    <property type="entry name" value="PGBDSf"/>
</dbReference>
<feature type="domain" description="Peptidoglycan binding-like" evidence="2">
    <location>
        <begin position="203"/>
        <end position="256"/>
    </location>
</feature>
<dbReference type="Proteomes" id="UP000295371">
    <property type="component" value="Unassembled WGS sequence"/>
</dbReference>
<gene>
    <name evidence="3" type="ORF">CLV29_2474</name>
</gene>
<dbReference type="InterPro" id="IPR006311">
    <property type="entry name" value="TAT_signal"/>
</dbReference>
<sequence>MHNHPNTATNTTFRRRAVSGLAGLAVAAGAVAGLLGPASLAQAAPTEAAVTQACNIPSTADDDVLTVLQTVLNERGASEKVRLATFETAWVESHANNLECGDRDSQGVFQQRPSQGWGSVEQVTDVEYATNAFLDVAIPIAEDNPGQTAGWVAQETQRSGHPERYDEAKSIAQDLEARAESLVDGETPPPVDEDWSVLKTGSSGEQVEAAQYLLNAEGADLDVDGKYGSGTTAAVKEFQADNGLDADGVIGPDTWGELTSTVKSGSEGDAVKAAQTVLGVDVDGKFGSGTASAVKDFQSENDLDADGVVGPDTWKALLS</sequence>
<dbReference type="SUPFAM" id="SSF47090">
    <property type="entry name" value="PGBD-like"/>
    <property type="match status" value="2"/>
</dbReference>
<feature type="chain" id="PRO_5020219853" evidence="1">
    <location>
        <begin position="44"/>
        <end position="319"/>
    </location>
</feature>
<name>A0A4R7J1M9_9ACTN</name>
<evidence type="ECO:0000256" key="1">
    <source>
        <dbReference type="SAM" id="SignalP"/>
    </source>
</evidence>
<comment type="caution">
    <text evidence="3">The sequence shown here is derived from an EMBL/GenBank/DDBJ whole genome shotgun (WGS) entry which is preliminary data.</text>
</comment>
<dbReference type="InterPro" id="IPR036365">
    <property type="entry name" value="PGBD-like_sf"/>
</dbReference>
<dbReference type="PROSITE" id="PS51318">
    <property type="entry name" value="TAT"/>
    <property type="match status" value="1"/>
</dbReference>
<keyword evidence="3" id="KW-0378">Hydrolase</keyword>
<dbReference type="InterPro" id="IPR052905">
    <property type="entry name" value="LD-transpeptidase_YkuD-like"/>
</dbReference>
<evidence type="ECO:0000313" key="3">
    <source>
        <dbReference type="EMBL" id="TDT31062.1"/>
    </source>
</evidence>
<dbReference type="OrthoDB" id="3730981at2"/>
<evidence type="ECO:0000313" key="4">
    <source>
        <dbReference type="Proteomes" id="UP000295371"/>
    </source>
</evidence>
<dbReference type="InterPro" id="IPR002477">
    <property type="entry name" value="Peptidoglycan-bd-like"/>
</dbReference>
<protein>
    <submittedName>
        <fullName evidence="3">Peptidoglycan hydrolase-like protein with peptidoglycan-binding domain</fullName>
    </submittedName>
</protein>
<feature type="domain" description="Peptidoglycan binding-like" evidence="2">
    <location>
        <begin position="281"/>
        <end position="317"/>
    </location>
</feature>